<sequence length="466" mass="52640">MSQKGGYQLTPEQLALQEERRRKKLNAQSQTPKPPLINEEKGHVLPREWLKLPESGTNPIAQRIKIMTWNMLAQCLVRRELFPNSDCLKAAQREHMLYYEIASHTADILCLQEVDRLEKLLPVLEALDYAYTYAAGPRKLHGCLIAYKKDKYEKVAEKVIEYDQEDVRKDGEERARRGSSFRTKNIANLVALEGLESDCAGIIVATTHLFWHPRYTYERARQAGILRREVIRFQQDEGHIEWPCIVAGDFNAPPDDATYSLLVGDPVLPSQEERLSFSRVVHATIDPTVPADAAKTSAEEEDEGAVQPNEDGEEETDPDRIITNARAAGPEDGLLTTAELTELYSTHDSRHLKSLYEEGLKSAKSIASTQGSAQDIRTFGDRFAPREPDWSTRHGLYEPEWTSYTFYWHATLDYIFVIDPPSRVSAVSGLLKPFRTEELIPGIPRKGISGSDHVALVAEVTWTGQP</sequence>
<dbReference type="InterPro" id="IPR005135">
    <property type="entry name" value="Endo/exonuclease/phosphatase"/>
</dbReference>
<keyword evidence="5" id="KW-0255">Endonuclease</keyword>
<dbReference type="eggNOG" id="KOG2338">
    <property type="taxonomic scope" value="Eukaryota"/>
</dbReference>
<protein>
    <submittedName>
        <fullName evidence="5">Endonuclease/exonuclease/phosphatase</fullName>
    </submittedName>
</protein>
<dbReference type="AlphaFoldDB" id="S7QMU2"/>
<organism evidence="5 6">
    <name type="scientific">Gloeophyllum trabeum (strain ATCC 11539 / FP-39264 / Madison 617)</name>
    <name type="common">Brown rot fungus</name>
    <dbReference type="NCBI Taxonomy" id="670483"/>
    <lineage>
        <taxon>Eukaryota</taxon>
        <taxon>Fungi</taxon>
        <taxon>Dikarya</taxon>
        <taxon>Basidiomycota</taxon>
        <taxon>Agaricomycotina</taxon>
        <taxon>Agaricomycetes</taxon>
        <taxon>Gloeophyllales</taxon>
        <taxon>Gloeophyllaceae</taxon>
        <taxon>Gloeophyllum</taxon>
    </lineage>
</organism>
<dbReference type="KEGG" id="gtr:GLOTRDRAFT_113278"/>
<evidence type="ECO:0000313" key="5">
    <source>
        <dbReference type="EMBL" id="EPQ60717.1"/>
    </source>
</evidence>
<comment type="similarity">
    <text evidence="1">Belongs to the CCR4/nocturin family.</text>
</comment>
<dbReference type="GO" id="GO:0000175">
    <property type="term" value="F:3'-5'-RNA exonuclease activity"/>
    <property type="evidence" value="ECO:0007669"/>
    <property type="project" value="TreeGrafter"/>
</dbReference>
<feature type="compositionally biased region" description="Acidic residues" evidence="3">
    <location>
        <begin position="299"/>
        <end position="317"/>
    </location>
</feature>
<reference evidence="5 6" key="1">
    <citation type="journal article" date="2012" name="Science">
        <title>The Paleozoic origin of enzymatic lignin decomposition reconstructed from 31 fungal genomes.</title>
        <authorList>
            <person name="Floudas D."/>
            <person name="Binder M."/>
            <person name="Riley R."/>
            <person name="Barry K."/>
            <person name="Blanchette R.A."/>
            <person name="Henrissat B."/>
            <person name="Martinez A.T."/>
            <person name="Otillar R."/>
            <person name="Spatafora J.W."/>
            <person name="Yadav J.S."/>
            <person name="Aerts A."/>
            <person name="Benoit I."/>
            <person name="Boyd A."/>
            <person name="Carlson A."/>
            <person name="Copeland A."/>
            <person name="Coutinho P.M."/>
            <person name="de Vries R.P."/>
            <person name="Ferreira P."/>
            <person name="Findley K."/>
            <person name="Foster B."/>
            <person name="Gaskell J."/>
            <person name="Glotzer D."/>
            <person name="Gorecki P."/>
            <person name="Heitman J."/>
            <person name="Hesse C."/>
            <person name="Hori C."/>
            <person name="Igarashi K."/>
            <person name="Jurgens J.A."/>
            <person name="Kallen N."/>
            <person name="Kersten P."/>
            <person name="Kohler A."/>
            <person name="Kuees U."/>
            <person name="Kumar T.K.A."/>
            <person name="Kuo A."/>
            <person name="LaButti K."/>
            <person name="Larrondo L.F."/>
            <person name="Lindquist E."/>
            <person name="Ling A."/>
            <person name="Lombard V."/>
            <person name="Lucas S."/>
            <person name="Lundell T."/>
            <person name="Martin R."/>
            <person name="McLaughlin D.J."/>
            <person name="Morgenstern I."/>
            <person name="Morin E."/>
            <person name="Murat C."/>
            <person name="Nagy L.G."/>
            <person name="Nolan M."/>
            <person name="Ohm R.A."/>
            <person name="Patyshakuliyeva A."/>
            <person name="Rokas A."/>
            <person name="Ruiz-Duenas F.J."/>
            <person name="Sabat G."/>
            <person name="Salamov A."/>
            <person name="Samejima M."/>
            <person name="Schmutz J."/>
            <person name="Slot J.C."/>
            <person name="St John F."/>
            <person name="Stenlid J."/>
            <person name="Sun H."/>
            <person name="Sun S."/>
            <person name="Syed K."/>
            <person name="Tsang A."/>
            <person name="Wiebenga A."/>
            <person name="Young D."/>
            <person name="Pisabarro A."/>
            <person name="Eastwood D.C."/>
            <person name="Martin F."/>
            <person name="Cullen D."/>
            <person name="Grigoriev I.V."/>
            <person name="Hibbett D.S."/>
        </authorList>
    </citation>
    <scope>NUCLEOTIDE SEQUENCE [LARGE SCALE GENOMIC DNA]</scope>
    <source>
        <strain evidence="5 6">ATCC 11539</strain>
    </source>
</reference>
<keyword evidence="5" id="KW-0269">Exonuclease</keyword>
<dbReference type="InterPro" id="IPR036691">
    <property type="entry name" value="Endo/exonu/phosph_ase_sf"/>
</dbReference>
<keyword evidence="5" id="KW-0540">Nuclease</keyword>
<evidence type="ECO:0000313" key="6">
    <source>
        <dbReference type="Proteomes" id="UP000030669"/>
    </source>
</evidence>
<evidence type="ECO:0000256" key="3">
    <source>
        <dbReference type="SAM" id="MobiDB-lite"/>
    </source>
</evidence>
<dbReference type="SUPFAM" id="SSF56219">
    <property type="entry name" value="DNase I-like"/>
    <property type="match status" value="1"/>
</dbReference>
<dbReference type="GeneID" id="19299702"/>
<dbReference type="HOGENOM" id="CLU_034867_1_0_1"/>
<dbReference type="InterPro" id="IPR050410">
    <property type="entry name" value="CCR4/nocturin_mRNA_transcr"/>
</dbReference>
<dbReference type="PANTHER" id="PTHR12121">
    <property type="entry name" value="CARBON CATABOLITE REPRESSOR PROTEIN 4"/>
    <property type="match status" value="1"/>
</dbReference>
<accession>S7QMU2</accession>
<feature type="region of interest" description="Disordered" evidence="3">
    <location>
        <begin position="1"/>
        <end position="38"/>
    </location>
</feature>
<evidence type="ECO:0000256" key="1">
    <source>
        <dbReference type="ARBA" id="ARBA00010774"/>
    </source>
</evidence>
<dbReference type="GO" id="GO:0006139">
    <property type="term" value="P:nucleobase-containing compound metabolic process"/>
    <property type="evidence" value="ECO:0007669"/>
    <property type="project" value="UniProtKB-ARBA"/>
</dbReference>
<dbReference type="RefSeq" id="XP_007861058.1">
    <property type="nucleotide sequence ID" value="XM_007862867.1"/>
</dbReference>
<dbReference type="OMA" id="YTHYWKT"/>
<dbReference type="OrthoDB" id="428734at2759"/>
<dbReference type="Pfam" id="PF03372">
    <property type="entry name" value="Exo_endo_phos"/>
    <property type="match status" value="1"/>
</dbReference>
<evidence type="ECO:0000256" key="2">
    <source>
        <dbReference type="ARBA" id="ARBA00022801"/>
    </source>
</evidence>
<dbReference type="Gene3D" id="3.60.10.10">
    <property type="entry name" value="Endonuclease/exonuclease/phosphatase"/>
    <property type="match status" value="1"/>
</dbReference>
<feature type="region of interest" description="Disordered" evidence="3">
    <location>
        <begin position="291"/>
        <end position="318"/>
    </location>
</feature>
<proteinExistence type="inferred from homology"/>
<keyword evidence="6" id="KW-1185">Reference proteome</keyword>
<dbReference type="GO" id="GO:0004519">
    <property type="term" value="F:endonuclease activity"/>
    <property type="evidence" value="ECO:0007669"/>
    <property type="project" value="UniProtKB-KW"/>
</dbReference>
<dbReference type="PANTHER" id="PTHR12121:SF45">
    <property type="entry name" value="NOCTURNIN"/>
    <property type="match status" value="1"/>
</dbReference>
<name>S7QMU2_GLOTA</name>
<evidence type="ECO:0000259" key="4">
    <source>
        <dbReference type="Pfam" id="PF03372"/>
    </source>
</evidence>
<keyword evidence="2" id="KW-0378">Hydrolase</keyword>
<gene>
    <name evidence="5" type="ORF">GLOTRDRAFT_113278</name>
</gene>
<dbReference type="Proteomes" id="UP000030669">
    <property type="component" value="Unassembled WGS sequence"/>
</dbReference>
<dbReference type="EMBL" id="KB469296">
    <property type="protein sequence ID" value="EPQ60717.1"/>
    <property type="molecule type" value="Genomic_DNA"/>
</dbReference>
<feature type="domain" description="Endonuclease/exonuclease/phosphatase" evidence="4">
    <location>
        <begin position="67"/>
        <end position="417"/>
    </location>
</feature>